<dbReference type="KEGG" id="sva:SVA_1950"/>
<accession>A0A1B4V4N9</accession>
<dbReference type="Pfam" id="PF09559">
    <property type="entry name" value="Cas6"/>
    <property type="match status" value="1"/>
</dbReference>
<dbReference type="NCBIfam" id="TIGR02807">
    <property type="entry name" value="cas6_cmx6"/>
    <property type="match status" value="1"/>
</dbReference>
<dbReference type="RefSeq" id="WP_096461006.1">
    <property type="nucleotide sequence ID" value="NZ_AP014936.1"/>
</dbReference>
<organism evidence="1 2">
    <name type="scientific">Sulfurifustis variabilis</name>
    <dbReference type="NCBI Taxonomy" id="1675686"/>
    <lineage>
        <taxon>Bacteria</taxon>
        <taxon>Pseudomonadati</taxon>
        <taxon>Pseudomonadota</taxon>
        <taxon>Gammaproteobacteria</taxon>
        <taxon>Acidiferrobacterales</taxon>
        <taxon>Acidiferrobacteraceae</taxon>
        <taxon>Sulfurifustis</taxon>
    </lineage>
</organism>
<gene>
    <name evidence="1" type="ORF">SVA_1950</name>
</gene>
<name>A0A1B4V4N9_9GAMM</name>
<reference evidence="1 2" key="1">
    <citation type="submission" date="2015-08" db="EMBL/GenBank/DDBJ databases">
        <title>Complete genome sequence of Sulfurifustis variabilis.</title>
        <authorList>
            <person name="Miura A."/>
            <person name="Kojima H."/>
            <person name="Fukui M."/>
        </authorList>
    </citation>
    <scope>NUCLEOTIDE SEQUENCE [LARGE SCALE GENOMIC DNA]</scope>
    <source>
        <strain evidence="2">skN76</strain>
    </source>
</reference>
<dbReference type="EMBL" id="AP014936">
    <property type="protein sequence ID" value="BAU48503.1"/>
    <property type="molecule type" value="Genomic_DNA"/>
</dbReference>
<dbReference type="Proteomes" id="UP000218899">
    <property type="component" value="Chromosome"/>
</dbReference>
<keyword evidence="2" id="KW-1185">Reference proteome</keyword>
<proteinExistence type="predicted"/>
<evidence type="ECO:0000313" key="1">
    <source>
        <dbReference type="EMBL" id="BAU48503.1"/>
    </source>
</evidence>
<evidence type="ECO:0000313" key="2">
    <source>
        <dbReference type="Proteomes" id="UP000218899"/>
    </source>
</evidence>
<dbReference type="InterPro" id="IPR014174">
    <property type="entry name" value="CRISPR-assoc_prot_Cas6/Cmx6"/>
</dbReference>
<sequence length="226" mass="25257">MYWQDSRQEEPRQVADDVVDVAYAIRCKTLPVEHAYALWRAVGEVMPWIAEEEGAGVHPVHVADSGNGWMRPDRPDDLLYLSRRTRLVVRVPKHRIEDAQRLLGRTLDVAGHAMHVESSTLRALSTHPAIFARYVVCDGTVDEKAFLAQALAGLHALGIRPKKMLCGIEKTIATPEASLTTRSLMLADLSAEESVRLQQKGLGRMRHLGCGLFIPHKDIQELMPAR</sequence>
<dbReference type="AlphaFoldDB" id="A0A1B4V4N9"/>
<protein>
    <submittedName>
        <fullName evidence="1">CRISPR-associated protein Cas6</fullName>
    </submittedName>
</protein>
<dbReference type="OrthoDB" id="9779370at2"/>